<reference evidence="1" key="1">
    <citation type="submission" date="2019-10" db="EMBL/GenBank/DDBJ databases">
        <authorList>
            <consortium name="DOE Joint Genome Institute"/>
            <person name="Kuo A."/>
            <person name="Miyauchi S."/>
            <person name="Kiss E."/>
            <person name="Drula E."/>
            <person name="Kohler A."/>
            <person name="Sanchez-Garcia M."/>
            <person name="Andreopoulos B."/>
            <person name="Barry K.W."/>
            <person name="Bonito G."/>
            <person name="Buee M."/>
            <person name="Carver A."/>
            <person name="Chen C."/>
            <person name="Cichocki N."/>
            <person name="Clum A."/>
            <person name="Culley D."/>
            <person name="Crous P.W."/>
            <person name="Fauchery L."/>
            <person name="Girlanda M."/>
            <person name="Hayes R."/>
            <person name="Keri Z."/>
            <person name="Labutti K."/>
            <person name="Lipzen A."/>
            <person name="Lombard V."/>
            <person name="Magnuson J."/>
            <person name="Maillard F."/>
            <person name="Morin E."/>
            <person name="Murat C."/>
            <person name="Nolan M."/>
            <person name="Ohm R."/>
            <person name="Pangilinan J."/>
            <person name="Pereira M."/>
            <person name="Perotto S."/>
            <person name="Peter M."/>
            <person name="Riley R."/>
            <person name="Sitrit Y."/>
            <person name="Stielow B."/>
            <person name="Szollosi G."/>
            <person name="Zifcakova L."/>
            <person name="Stursova M."/>
            <person name="Spatafora J.W."/>
            <person name="Tedersoo L."/>
            <person name="Vaario L.-M."/>
            <person name="Yamada A."/>
            <person name="Yan M."/>
            <person name="Wang P."/>
            <person name="Xu J."/>
            <person name="Bruns T."/>
            <person name="Baldrian P."/>
            <person name="Vilgalys R."/>
            <person name="Henrissat B."/>
            <person name="Grigoriev I.V."/>
            <person name="Hibbett D."/>
            <person name="Nagy L.G."/>
            <person name="Martin F.M."/>
        </authorList>
    </citation>
    <scope>NUCLEOTIDE SEQUENCE</scope>
    <source>
        <strain evidence="1">P2</strain>
    </source>
</reference>
<comment type="caution">
    <text evidence="1">The sequence shown here is derived from an EMBL/GenBank/DDBJ whole genome shotgun (WGS) entry which is preliminary data.</text>
</comment>
<dbReference type="Proteomes" id="UP000886501">
    <property type="component" value="Unassembled WGS sequence"/>
</dbReference>
<proteinExistence type="predicted"/>
<evidence type="ECO:0000313" key="2">
    <source>
        <dbReference type="Proteomes" id="UP000886501"/>
    </source>
</evidence>
<evidence type="ECO:0000313" key="1">
    <source>
        <dbReference type="EMBL" id="KAF9647728.1"/>
    </source>
</evidence>
<gene>
    <name evidence="1" type="ORF">BDM02DRAFT_3187722</name>
</gene>
<organism evidence="1 2">
    <name type="scientific">Thelephora ganbajun</name>
    <name type="common">Ganba fungus</name>
    <dbReference type="NCBI Taxonomy" id="370292"/>
    <lineage>
        <taxon>Eukaryota</taxon>
        <taxon>Fungi</taxon>
        <taxon>Dikarya</taxon>
        <taxon>Basidiomycota</taxon>
        <taxon>Agaricomycotina</taxon>
        <taxon>Agaricomycetes</taxon>
        <taxon>Thelephorales</taxon>
        <taxon>Thelephoraceae</taxon>
        <taxon>Thelephora</taxon>
    </lineage>
</organism>
<reference evidence="1" key="2">
    <citation type="journal article" date="2020" name="Nat. Commun.">
        <title>Large-scale genome sequencing of mycorrhizal fungi provides insights into the early evolution of symbiotic traits.</title>
        <authorList>
            <person name="Miyauchi S."/>
            <person name="Kiss E."/>
            <person name="Kuo A."/>
            <person name="Drula E."/>
            <person name="Kohler A."/>
            <person name="Sanchez-Garcia M."/>
            <person name="Morin E."/>
            <person name="Andreopoulos B."/>
            <person name="Barry K.W."/>
            <person name="Bonito G."/>
            <person name="Buee M."/>
            <person name="Carver A."/>
            <person name="Chen C."/>
            <person name="Cichocki N."/>
            <person name="Clum A."/>
            <person name="Culley D."/>
            <person name="Crous P.W."/>
            <person name="Fauchery L."/>
            <person name="Girlanda M."/>
            <person name="Hayes R.D."/>
            <person name="Keri Z."/>
            <person name="LaButti K."/>
            <person name="Lipzen A."/>
            <person name="Lombard V."/>
            <person name="Magnuson J."/>
            <person name="Maillard F."/>
            <person name="Murat C."/>
            <person name="Nolan M."/>
            <person name="Ohm R.A."/>
            <person name="Pangilinan J."/>
            <person name="Pereira M.F."/>
            <person name="Perotto S."/>
            <person name="Peter M."/>
            <person name="Pfister S."/>
            <person name="Riley R."/>
            <person name="Sitrit Y."/>
            <person name="Stielow J.B."/>
            <person name="Szollosi G."/>
            <person name="Zifcakova L."/>
            <person name="Stursova M."/>
            <person name="Spatafora J.W."/>
            <person name="Tedersoo L."/>
            <person name="Vaario L.M."/>
            <person name="Yamada A."/>
            <person name="Yan M."/>
            <person name="Wang P."/>
            <person name="Xu J."/>
            <person name="Bruns T."/>
            <person name="Baldrian P."/>
            <person name="Vilgalys R."/>
            <person name="Dunand C."/>
            <person name="Henrissat B."/>
            <person name="Grigoriev I.V."/>
            <person name="Hibbett D."/>
            <person name="Nagy L.G."/>
            <person name="Martin F.M."/>
        </authorList>
    </citation>
    <scope>NUCLEOTIDE SEQUENCE</scope>
    <source>
        <strain evidence="1">P2</strain>
    </source>
</reference>
<dbReference type="EMBL" id="MU118027">
    <property type="protein sequence ID" value="KAF9647728.1"/>
    <property type="molecule type" value="Genomic_DNA"/>
</dbReference>
<sequence length="1317" mass="146106">MRNLGLRAVQNIALPNATISAVAIDLEEDAIYVTSECQIADADIEVEILKLESQQNGVIQPSPVALFTSNSIPSFNPPLSQVLACKILPDNRELAVILCCGDIITVSLQDDAPIVSFDKISKCCIEYMSQADTVGSIDFGVLAAAWSPDESLLALITGDNKLMLMTSTFDVLSEAPLNTEEYGEDAPINVGWGSKQTQFHGSLGKAAAQAATNLDNAGSSPDDDETPRVSWRGDGAYFVVSALSGKNPQSGLRRRILRVYNRDAALQSTSEAVAGLEHTLSWRPSGNLIVSTQRFGFGGGGAGKDGRHDVVFFERNGLRHGEFNLREPWNKVILDGRISWGYSVKEVGWSSDSNILSIWIRGQDKDVVQLWTTGNYHWYLKQEIESSAEERFTQVLWHPEDSSKLILATPSQLSQRTYGWETWVSVTTFPNDTGTVAVMDGVNMLLTPFRSQNVPPPMSSYELVLPFVRAPIHASFSPTNDTVAFLWESGLVQVWNLQTRLGPGSGKIMNPIKVGEGTISVGLARRVSVSTVADGKTTLAILGSRGNDVLAYAEAGDGIFEVKNEVDLPGRGGTIPDAAIYAWQDSMGQVFRVDISGSVSHIAKFPEFCPTFRSELDPPNDASPLFIGLSKAGKLHAATCSGSTTLATNANSFCCASGFVIYATTTHEAHFVPIRALFAVLSASYSGEKKVESEVRRVERGSRIVTAASSNMALVLQMPRGNLETVNPRPLVLEVVRRDVDSGQWRKAFLSCRKHRIDLNILVEHNPDSFFSDLSKLVEQIDDVDYINLFLTSVGRSTMSTEMIARVCDSVRTELEKRDLNRYINSILTAYVFRQPPDCEAGLALLLRIRESAPHLVEDAVKYIIFLVDANTLFDLALGMYDFSLVLMIAQHAQKDPREYLPFLRGLRSLETNYQKFKIDDHLKRYEKALRNLSNAGPDRFGEATAYVEKHRLYDLALSIWEGTENYKSVLNVYGEHLFERREFSQAALVFVQAEDPAKAMISYEKALEWRELFDLAVRESTPEDELAEMGLRVADDLSSKRRYAEAATVLLDYAGDVRQAVITCVEGNFFADARRIVSLRAVPELMEEIIHPGTLETKSQLIEDLGEMKSQLSKQVVRVRELRVKQVEQPDAFYGNDDVDLQNIDVMTDFSMVPTAFMRYTVAPSTASKKSRKSSRSRRKAERKVGSGRKGTVDEEEYLLQSIVKMCTRLGTIQGEAGKLLPHMLQFTDEHREEGKALQEELVTFQEELSKAIEEVWTRPPESASEDATVTNGTQNPTVVNPPSGVVEAARPQDPLNKIAKPQIVEQTWRVKLWDR</sequence>
<accession>A0ACB6ZEB3</accession>
<name>A0ACB6ZEB3_THEGA</name>
<protein>
    <submittedName>
        <fullName evidence="1">Elongator complex protein 1</fullName>
    </submittedName>
</protein>
<keyword evidence="2" id="KW-1185">Reference proteome</keyword>